<dbReference type="Gene3D" id="3.90.550.10">
    <property type="entry name" value="Spore Coat Polysaccharide Biosynthesis Protein SpsA, Chain A"/>
    <property type="match status" value="1"/>
</dbReference>
<dbReference type="EMBL" id="LAZR01027620">
    <property type="protein sequence ID" value="KKL65168.1"/>
    <property type="molecule type" value="Genomic_DNA"/>
</dbReference>
<organism evidence="3">
    <name type="scientific">marine sediment metagenome</name>
    <dbReference type="NCBI Taxonomy" id="412755"/>
    <lineage>
        <taxon>unclassified sequences</taxon>
        <taxon>metagenomes</taxon>
        <taxon>ecological metagenomes</taxon>
    </lineage>
</organism>
<dbReference type="GO" id="GO:0005829">
    <property type="term" value="C:cytosol"/>
    <property type="evidence" value="ECO:0007669"/>
    <property type="project" value="TreeGrafter"/>
</dbReference>
<keyword evidence="1" id="KW-0808">Transferase</keyword>
<accession>A0A0F9DTJ6</accession>
<dbReference type="InterPro" id="IPR029044">
    <property type="entry name" value="Nucleotide-diphossugar_trans"/>
</dbReference>
<dbReference type="GO" id="GO:0008690">
    <property type="term" value="F:3-deoxy-manno-octulosonate cytidylyltransferase activity"/>
    <property type="evidence" value="ECO:0007669"/>
    <property type="project" value="TreeGrafter"/>
</dbReference>
<evidence type="ECO:0008006" key="4">
    <source>
        <dbReference type="Google" id="ProtNLM"/>
    </source>
</evidence>
<dbReference type="SUPFAM" id="SSF53448">
    <property type="entry name" value="Nucleotide-diphospho-sugar transferases"/>
    <property type="match status" value="1"/>
</dbReference>
<protein>
    <recommendedName>
        <fullName evidence="4">3-deoxy-manno-octulosonate cytidylyltransferase</fullName>
    </recommendedName>
</protein>
<dbReference type="AlphaFoldDB" id="A0A0F9DTJ6"/>
<sequence>LLEEDERASLGTAATRCTDPAEIADPNVVKVVLDKEGFAMYFSRAPIPYLRDKWPSLEDVGAGGPEFLRHIGIYSYRREALLRLTELEPTRLEQTEKLEQLRAMEHGMRIKVGITDFEIHGVDTPEDLVRVSELYKKPQGKAAGQ</sequence>
<comment type="caution">
    <text evidence="3">The sequence shown here is derived from an EMBL/GenBank/DDBJ whole genome shotgun (WGS) entry which is preliminary data.</text>
</comment>
<keyword evidence="2" id="KW-0548">Nucleotidyltransferase</keyword>
<dbReference type="PANTHER" id="PTHR42866:SF2">
    <property type="entry name" value="3-DEOXY-MANNO-OCTULOSONATE CYTIDYLYLTRANSFERASE, MITOCHONDRIAL"/>
    <property type="match status" value="1"/>
</dbReference>
<evidence type="ECO:0000313" key="3">
    <source>
        <dbReference type="EMBL" id="KKL65168.1"/>
    </source>
</evidence>
<reference evidence="3" key="1">
    <citation type="journal article" date="2015" name="Nature">
        <title>Complex archaea that bridge the gap between prokaryotes and eukaryotes.</title>
        <authorList>
            <person name="Spang A."/>
            <person name="Saw J.H."/>
            <person name="Jorgensen S.L."/>
            <person name="Zaremba-Niedzwiedzka K."/>
            <person name="Martijn J."/>
            <person name="Lind A.E."/>
            <person name="van Eijk R."/>
            <person name="Schleper C."/>
            <person name="Guy L."/>
            <person name="Ettema T.J."/>
        </authorList>
    </citation>
    <scope>NUCLEOTIDE SEQUENCE</scope>
</reference>
<proteinExistence type="predicted"/>
<name>A0A0F9DTJ6_9ZZZZ</name>
<evidence type="ECO:0000256" key="1">
    <source>
        <dbReference type="ARBA" id="ARBA00022679"/>
    </source>
</evidence>
<gene>
    <name evidence="3" type="ORF">LCGC14_2157690</name>
</gene>
<dbReference type="PANTHER" id="PTHR42866">
    <property type="entry name" value="3-DEOXY-MANNO-OCTULOSONATE CYTIDYLYLTRANSFERASE"/>
    <property type="match status" value="1"/>
</dbReference>
<feature type="non-terminal residue" evidence="3">
    <location>
        <position position="1"/>
    </location>
</feature>
<evidence type="ECO:0000256" key="2">
    <source>
        <dbReference type="ARBA" id="ARBA00022695"/>
    </source>
</evidence>
<dbReference type="Pfam" id="PF02348">
    <property type="entry name" value="CTP_transf_3"/>
    <property type="match status" value="1"/>
</dbReference>
<dbReference type="InterPro" id="IPR003329">
    <property type="entry name" value="Cytidylyl_trans"/>
</dbReference>